<organism evidence="2 3">
    <name type="scientific">Candidatus Spyradosoma merdigallinarum</name>
    <dbReference type="NCBI Taxonomy" id="2840950"/>
    <lineage>
        <taxon>Bacteria</taxon>
        <taxon>Pseudomonadati</taxon>
        <taxon>Verrucomicrobiota</taxon>
        <taxon>Opitutia</taxon>
        <taxon>Opitutia incertae sedis</taxon>
        <taxon>Candidatus Spyradosoma</taxon>
    </lineage>
</organism>
<dbReference type="Proteomes" id="UP000886812">
    <property type="component" value="Unassembled WGS sequence"/>
</dbReference>
<proteinExistence type="predicted"/>
<protein>
    <submittedName>
        <fullName evidence="2">Uncharacterized protein</fullName>
    </submittedName>
</protein>
<feature type="signal peptide" evidence="1">
    <location>
        <begin position="1"/>
        <end position="23"/>
    </location>
</feature>
<keyword evidence="1" id="KW-0732">Signal</keyword>
<dbReference type="EMBL" id="DVOG01000168">
    <property type="protein sequence ID" value="HIV04739.1"/>
    <property type="molecule type" value="Genomic_DNA"/>
</dbReference>
<accession>A0A9D1NKC2</accession>
<comment type="caution">
    <text evidence="2">The sequence shown here is derived from an EMBL/GenBank/DDBJ whole genome shotgun (WGS) entry which is preliminary data.</text>
</comment>
<dbReference type="AlphaFoldDB" id="A0A9D1NKC2"/>
<reference evidence="2" key="1">
    <citation type="submission" date="2020-10" db="EMBL/GenBank/DDBJ databases">
        <authorList>
            <person name="Gilroy R."/>
        </authorList>
    </citation>
    <scope>NUCLEOTIDE SEQUENCE</scope>
    <source>
        <strain evidence="2">10669</strain>
    </source>
</reference>
<evidence type="ECO:0000313" key="3">
    <source>
        <dbReference type="Proteomes" id="UP000886812"/>
    </source>
</evidence>
<gene>
    <name evidence="2" type="ORF">IAC75_06310</name>
</gene>
<evidence type="ECO:0000256" key="1">
    <source>
        <dbReference type="SAM" id="SignalP"/>
    </source>
</evidence>
<feature type="chain" id="PRO_5039041083" evidence="1">
    <location>
        <begin position="24"/>
        <end position="72"/>
    </location>
</feature>
<name>A0A9D1NKC2_9BACT</name>
<reference evidence="2" key="2">
    <citation type="journal article" date="2021" name="PeerJ">
        <title>Extensive microbial diversity within the chicken gut microbiome revealed by metagenomics and culture.</title>
        <authorList>
            <person name="Gilroy R."/>
            <person name="Ravi A."/>
            <person name="Getino M."/>
            <person name="Pursley I."/>
            <person name="Horton D.L."/>
            <person name="Alikhan N.F."/>
            <person name="Baker D."/>
            <person name="Gharbi K."/>
            <person name="Hall N."/>
            <person name="Watson M."/>
            <person name="Adriaenssens E.M."/>
            <person name="Foster-Nyarko E."/>
            <person name="Jarju S."/>
            <person name="Secka A."/>
            <person name="Antonio M."/>
            <person name="Oren A."/>
            <person name="Chaudhuri R.R."/>
            <person name="La Ragione R."/>
            <person name="Hildebrand F."/>
            <person name="Pallen M.J."/>
        </authorList>
    </citation>
    <scope>NUCLEOTIDE SEQUENCE</scope>
    <source>
        <strain evidence="2">10669</strain>
    </source>
</reference>
<evidence type="ECO:0000313" key="2">
    <source>
        <dbReference type="EMBL" id="HIV04739.1"/>
    </source>
</evidence>
<sequence length="72" mass="7734">MKKKSLVVPALAALVPLLCSACAGNPDAHTYWLKNSTTGAYSAHVTYHPLSSDEIRELGLVEELPPDAKTIE</sequence>